<feature type="transmembrane region" description="Helical" evidence="1">
    <location>
        <begin position="179"/>
        <end position="198"/>
    </location>
</feature>
<proteinExistence type="predicted"/>
<sequence>MIKTIINKGLQSILNPNTKTRAWLRFIAKRLLRLATAAALLLIIYNVWNIASLQSQQQLNDHTRQLTNLALDQVEFHAIEALQAQNIDRLQRSADKLNQQQTVLSVVFRNPLGEPVVSTGALKSVIDWPTKAELEPWIMTRELNDSGSVIGYVQVIFDRRQLLATSKSAHDGLMQQGRVLLLLAMLAGVFLMLGFNRIRDRFWNQQKAKG</sequence>
<keyword evidence="1" id="KW-0472">Membrane</keyword>
<dbReference type="RefSeq" id="WP_126784408.1">
    <property type="nucleotide sequence ID" value="NZ_PIQF01000001.1"/>
</dbReference>
<dbReference type="Proteomes" id="UP000287908">
    <property type="component" value="Unassembled WGS sequence"/>
</dbReference>
<gene>
    <name evidence="2" type="ORF">CWI81_06325</name>
</gene>
<dbReference type="OrthoDB" id="6238613at2"/>
<accession>A0A432ZJD6</accession>
<keyword evidence="3" id="KW-1185">Reference proteome</keyword>
<keyword evidence="1" id="KW-1133">Transmembrane helix</keyword>
<feature type="transmembrane region" description="Helical" evidence="1">
    <location>
        <begin position="31"/>
        <end position="48"/>
    </location>
</feature>
<evidence type="ECO:0000313" key="3">
    <source>
        <dbReference type="Proteomes" id="UP000287908"/>
    </source>
</evidence>
<dbReference type="EMBL" id="PIQF01000001">
    <property type="protein sequence ID" value="RUO78081.1"/>
    <property type="molecule type" value="Genomic_DNA"/>
</dbReference>
<keyword evidence="1" id="KW-0812">Transmembrane</keyword>
<reference evidence="2 3" key="1">
    <citation type="journal article" date="2011" name="Front. Microbiol.">
        <title>Genomic signatures of strain selection and enhancement in Bacillus atrophaeus var. globigii, a historical biowarfare simulant.</title>
        <authorList>
            <person name="Gibbons H.S."/>
            <person name="Broomall S.M."/>
            <person name="McNew L.A."/>
            <person name="Daligault H."/>
            <person name="Chapman C."/>
            <person name="Bruce D."/>
            <person name="Karavis M."/>
            <person name="Krepps M."/>
            <person name="McGregor P.A."/>
            <person name="Hong C."/>
            <person name="Park K.H."/>
            <person name="Akmal A."/>
            <person name="Feldman A."/>
            <person name="Lin J.S."/>
            <person name="Chang W.E."/>
            <person name="Higgs B.W."/>
            <person name="Demirev P."/>
            <person name="Lindquist J."/>
            <person name="Liem A."/>
            <person name="Fochler E."/>
            <person name="Read T.D."/>
            <person name="Tapia R."/>
            <person name="Johnson S."/>
            <person name="Bishop-Lilly K.A."/>
            <person name="Detter C."/>
            <person name="Han C."/>
            <person name="Sozhamannan S."/>
            <person name="Rosenzweig C.N."/>
            <person name="Skowronski E.W."/>
        </authorList>
    </citation>
    <scope>NUCLEOTIDE SEQUENCE [LARGE SCALE GENOMIC DNA]</scope>
    <source>
        <strain evidence="2 3">CL-SP19</strain>
    </source>
</reference>
<name>A0A432ZJD6_9GAMM</name>
<evidence type="ECO:0000256" key="1">
    <source>
        <dbReference type="SAM" id="Phobius"/>
    </source>
</evidence>
<evidence type="ECO:0008006" key="4">
    <source>
        <dbReference type="Google" id="ProtNLM"/>
    </source>
</evidence>
<evidence type="ECO:0000313" key="2">
    <source>
        <dbReference type="EMBL" id="RUO78081.1"/>
    </source>
</evidence>
<organism evidence="2 3">
    <name type="scientific">Idiomarina seosinensis</name>
    <dbReference type="NCBI Taxonomy" id="281739"/>
    <lineage>
        <taxon>Bacteria</taxon>
        <taxon>Pseudomonadati</taxon>
        <taxon>Pseudomonadota</taxon>
        <taxon>Gammaproteobacteria</taxon>
        <taxon>Alteromonadales</taxon>
        <taxon>Idiomarinaceae</taxon>
        <taxon>Idiomarina</taxon>
    </lineage>
</organism>
<protein>
    <recommendedName>
        <fullName evidence="4">Smp protein</fullName>
    </recommendedName>
</protein>
<comment type="caution">
    <text evidence="2">The sequence shown here is derived from an EMBL/GenBank/DDBJ whole genome shotgun (WGS) entry which is preliminary data.</text>
</comment>
<dbReference type="AlphaFoldDB" id="A0A432ZJD6"/>